<evidence type="ECO:0000313" key="8">
    <source>
        <dbReference type="EMBL" id="NUB20800.1"/>
    </source>
</evidence>
<evidence type="ECO:0000313" key="9">
    <source>
        <dbReference type="Proteomes" id="UP000639419"/>
    </source>
</evidence>
<dbReference type="InterPro" id="IPR037185">
    <property type="entry name" value="EmrE-like"/>
</dbReference>
<feature type="transmembrane region" description="Helical" evidence="6">
    <location>
        <begin position="101"/>
        <end position="121"/>
    </location>
</feature>
<dbReference type="EMBL" id="WHOR01000122">
    <property type="protein sequence ID" value="NUB20800.1"/>
    <property type="molecule type" value="Genomic_DNA"/>
</dbReference>
<dbReference type="Pfam" id="PF00892">
    <property type="entry name" value="EamA"/>
    <property type="match status" value="2"/>
</dbReference>
<dbReference type="PANTHER" id="PTHR42920">
    <property type="entry name" value="OS03G0707200 PROTEIN-RELATED"/>
    <property type="match status" value="1"/>
</dbReference>
<evidence type="ECO:0000256" key="1">
    <source>
        <dbReference type="ARBA" id="ARBA00004651"/>
    </source>
</evidence>
<evidence type="ECO:0000256" key="4">
    <source>
        <dbReference type="ARBA" id="ARBA00022989"/>
    </source>
</evidence>
<feature type="transmembrane region" description="Helical" evidence="6">
    <location>
        <begin position="301"/>
        <end position="317"/>
    </location>
</feature>
<name>A0ABX2KXH9_9PROT</name>
<feature type="transmembrane region" description="Helical" evidence="6">
    <location>
        <begin position="276"/>
        <end position="295"/>
    </location>
</feature>
<evidence type="ECO:0000256" key="2">
    <source>
        <dbReference type="ARBA" id="ARBA00022475"/>
    </source>
</evidence>
<keyword evidence="9" id="KW-1185">Reference proteome</keyword>
<reference evidence="8 9" key="1">
    <citation type="submission" date="2019-10" db="EMBL/GenBank/DDBJ databases">
        <title>Genome sequence of Azospirillum formosense CC-Nfb-7.</title>
        <authorList>
            <person name="Ambrosini A."/>
            <person name="Sant'Anna F.H."/>
            <person name="Cassan F.D."/>
            <person name="Souza E.M."/>
            <person name="Passaglia L.M.P."/>
        </authorList>
    </citation>
    <scope>NUCLEOTIDE SEQUENCE [LARGE SCALE GENOMIC DNA]</scope>
    <source>
        <strain evidence="8 9">CC-NFb-7</strain>
    </source>
</reference>
<dbReference type="SUPFAM" id="SSF103481">
    <property type="entry name" value="Multidrug resistance efflux transporter EmrE"/>
    <property type="match status" value="1"/>
</dbReference>
<feature type="transmembrane region" description="Helical" evidence="6">
    <location>
        <begin position="212"/>
        <end position="234"/>
    </location>
</feature>
<dbReference type="InterPro" id="IPR051258">
    <property type="entry name" value="Diverse_Substrate_Transporter"/>
</dbReference>
<gene>
    <name evidence="8" type="ORF">GBZ26_16545</name>
</gene>
<feature type="transmembrane region" description="Helical" evidence="6">
    <location>
        <begin position="154"/>
        <end position="173"/>
    </location>
</feature>
<keyword evidence="3 6" id="KW-0812">Transmembrane</keyword>
<dbReference type="PANTHER" id="PTHR42920:SF11">
    <property type="entry name" value="INNER MEMBRANE PROTEIN YTFF"/>
    <property type="match status" value="1"/>
</dbReference>
<organism evidence="8 9">
    <name type="scientific">Azospirillum formosense</name>
    <dbReference type="NCBI Taxonomy" id="861533"/>
    <lineage>
        <taxon>Bacteria</taxon>
        <taxon>Pseudomonadati</taxon>
        <taxon>Pseudomonadota</taxon>
        <taxon>Alphaproteobacteria</taxon>
        <taxon>Rhodospirillales</taxon>
        <taxon>Azospirillaceae</taxon>
        <taxon>Azospirillum</taxon>
    </lineage>
</organism>
<proteinExistence type="predicted"/>
<keyword evidence="5 6" id="KW-0472">Membrane</keyword>
<comment type="caution">
    <text evidence="8">The sequence shown here is derived from an EMBL/GenBank/DDBJ whole genome shotgun (WGS) entry which is preliminary data.</text>
</comment>
<feature type="transmembrane region" description="Helical" evidence="6">
    <location>
        <begin position="179"/>
        <end position="200"/>
    </location>
</feature>
<sequence length="335" mass="35791">MLICRIGPISPARYHCRRSGTGRGRTMVVESARARLWGYGCIVASALLFGVAGTAAKMMFVASMPPLVMIAVRAMVSAAVLAVIMLALGRPIRVRRAELPFLGELAVWLTLVNLTFFYAIALTNVALALMLEYTAPMLIVAAGLLLGTHRMNRAVALILAGNAVGCFLLVGAYDPALWSGNALGAAVGMLCAVSFAAYNVRCAHGHGRGLDSWSMTFWPFFLSALFWLLATPAVDYAAVEVTWETVGFVLFIGVFGTVAPYWLYLEGLKTIEPFPATVIGMLDPVFAGVTAFLLLGETFEPPQLAGMAVVCAVIVFLKRNESAVQAIPRPAAEPS</sequence>
<feature type="transmembrane region" description="Helical" evidence="6">
    <location>
        <begin position="246"/>
        <end position="264"/>
    </location>
</feature>
<evidence type="ECO:0000256" key="5">
    <source>
        <dbReference type="ARBA" id="ARBA00023136"/>
    </source>
</evidence>
<accession>A0ABX2KXH9</accession>
<feature type="transmembrane region" description="Helical" evidence="6">
    <location>
        <begin position="36"/>
        <end position="55"/>
    </location>
</feature>
<feature type="transmembrane region" description="Helical" evidence="6">
    <location>
        <begin position="67"/>
        <end position="89"/>
    </location>
</feature>
<evidence type="ECO:0000256" key="3">
    <source>
        <dbReference type="ARBA" id="ARBA00022692"/>
    </source>
</evidence>
<keyword evidence="2" id="KW-1003">Cell membrane</keyword>
<dbReference type="Proteomes" id="UP000639419">
    <property type="component" value="Unassembled WGS sequence"/>
</dbReference>
<evidence type="ECO:0000256" key="6">
    <source>
        <dbReference type="SAM" id="Phobius"/>
    </source>
</evidence>
<evidence type="ECO:0000259" key="7">
    <source>
        <dbReference type="Pfam" id="PF00892"/>
    </source>
</evidence>
<feature type="domain" description="EamA" evidence="7">
    <location>
        <begin position="37"/>
        <end position="170"/>
    </location>
</feature>
<keyword evidence="4 6" id="KW-1133">Transmembrane helix</keyword>
<feature type="domain" description="EamA" evidence="7">
    <location>
        <begin position="183"/>
        <end position="317"/>
    </location>
</feature>
<protein>
    <submittedName>
        <fullName evidence="8">EamA family transporter</fullName>
    </submittedName>
</protein>
<comment type="subcellular location">
    <subcellularLocation>
        <location evidence="1">Cell membrane</location>
        <topology evidence="1">Multi-pass membrane protein</topology>
    </subcellularLocation>
</comment>
<dbReference type="InterPro" id="IPR000620">
    <property type="entry name" value="EamA_dom"/>
</dbReference>
<feature type="transmembrane region" description="Helical" evidence="6">
    <location>
        <begin position="127"/>
        <end position="147"/>
    </location>
</feature>